<keyword evidence="1" id="KW-1133">Transmembrane helix</keyword>
<evidence type="ECO:0000313" key="2">
    <source>
        <dbReference type="EMBL" id="MBB4010920.1"/>
    </source>
</evidence>
<sequence>MLSQGVALGVTLLIEAPIVWFASARSRRGPAWRAAAALLPSCVTHPFAWQAIGHFGAHDYLVGLVLIEALVVLAEAVMVAVLAGLTPRVALLMSLAANLASALLGGLLA</sequence>
<name>A0A840BD12_9RHOO</name>
<keyword evidence="3" id="KW-1185">Reference proteome</keyword>
<dbReference type="EMBL" id="JACIET010000001">
    <property type="protein sequence ID" value="MBB4010920.1"/>
    <property type="molecule type" value="Genomic_DNA"/>
</dbReference>
<accession>A0A840BD12</accession>
<dbReference type="Proteomes" id="UP000561045">
    <property type="component" value="Unassembled WGS sequence"/>
</dbReference>
<proteinExistence type="predicted"/>
<feature type="transmembrane region" description="Helical" evidence="1">
    <location>
        <begin position="89"/>
        <end position="108"/>
    </location>
</feature>
<dbReference type="AlphaFoldDB" id="A0A840BD12"/>
<gene>
    <name evidence="2" type="ORF">GGR36_000228</name>
</gene>
<dbReference type="RefSeq" id="WP_207064339.1">
    <property type="nucleotide sequence ID" value="NZ_BAABLE010000011.1"/>
</dbReference>
<evidence type="ECO:0000313" key="3">
    <source>
        <dbReference type="Proteomes" id="UP000561045"/>
    </source>
</evidence>
<comment type="caution">
    <text evidence="2">The sequence shown here is derived from an EMBL/GenBank/DDBJ whole genome shotgun (WGS) entry which is preliminary data.</text>
</comment>
<organism evidence="2 3">
    <name type="scientific">Niveibacterium umoris</name>
    <dbReference type="NCBI Taxonomy" id="1193620"/>
    <lineage>
        <taxon>Bacteria</taxon>
        <taxon>Pseudomonadati</taxon>
        <taxon>Pseudomonadota</taxon>
        <taxon>Betaproteobacteria</taxon>
        <taxon>Rhodocyclales</taxon>
        <taxon>Rhodocyclaceae</taxon>
        <taxon>Niveibacterium</taxon>
    </lineage>
</organism>
<reference evidence="2 3" key="1">
    <citation type="submission" date="2020-08" db="EMBL/GenBank/DDBJ databases">
        <title>Genomic Encyclopedia of Type Strains, Phase IV (KMG-IV): sequencing the most valuable type-strain genomes for metagenomic binning, comparative biology and taxonomic classification.</title>
        <authorList>
            <person name="Goeker M."/>
        </authorList>
    </citation>
    <scope>NUCLEOTIDE SEQUENCE [LARGE SCALE GENOMIC DNA]</scope>
    <source>
        <strain evidence="2 3">DSM 106739</strain>
    </source>
</reference>
<evidence type="ECO:0000256" key="1">
    <source>
        <dbReference type="SAM" id="Phobius"/>
    </source>
</evidence>
<feature type="transmembrane region" description="Helical" evidence="1">
    <location>
        <begin position="6"/>
        <end position="24"/>
    </location>
</feature>
<feature type="transmembrane region" description="Helical" evidence="1">
    <location>
        <begin position="60"/>
        <end position="82"/>
    </location>
</feature>
<protein>
    <submittedName>
        <fullName evidence="2">Uncharacterized protein</fullName>
    </submittedName>
</protein>
<keyword evidence="1" id="KW-0812">Transmembrane</keyword>
<keyword evidence="1" id="KW-0472">Membrane</keyword>